<comment type="similarity">
    <text evidence="2">Belongs to the MoaE family.</text>
</comment>
<dbReference type="Gene3D" id="3.90.1170.40">
    <property type="entry name" value="Molybdopterin biosynthesis MoaE subunit"/>
    <property type="match status" value="1"/>
</dbReference>
<dbReference type="SUPFAM" id="SSF54690">
    <property type="entry name" value="Molybdopterin synthase subunit MoaE"/>
    <property type="match status" value="1"/>
</dbReference>
<dbReference type="GO" id="GO:0006777">
    <property type="term" value="P:Mo-molybdopterin cofactor biosynthetic process"/>
    <property type="evidence" value="ECO:0007669"/>
    <property type="project" value="UniProtKB-KW"/>
</dbReference>
<dbReference type="Pfam" id="PF02391">
    <property type="entry name" value="MoaE"/>
    <property type="match status" value="1"/>
</dbReference>
<dbReference type="KEGG" id="ocm:CBP12_04600"/>
<protein>
    <recommendedName>
        <fullName evidence="4">Molybdopterin synthase catalytic subunit</fullName>
        <ecNumber evidence="3">2.8.1.12</ecNumber>
    </recommendedName>
    <alternativeName>
        <fullName evidence="10">MPT synthase subunit 2</fullName>
    </alternativeName>
    <alternativeName>
        <fullName evidence="8">Molybdenum cofactor biosynthesis protein E</fullName>
    </alternativeName>
    <alternativeName>
        <fullName evidence="9">Molybdopterin-converting factor large subunit</fullName>
    </alternativeName>
    <alternativeName>
        <fullName evidence="11">Molybdopterin-converting factor subunit 2</fullName>
    </alternativeName>
</protein>
<dbReference type="Proteomes" id="UP000243793">
    <property type="component" value="Chromosome"/>
</dbReference>
<organism evidence="13 14">
    <name type="scientific">Oceanisphaera avium</name>
    <dbReference type="NCBI Taxonomy" id="1903694"/>
    <lineage>
        <taxon>Bacteria</taxon>
        <taxon>Pseudomonadati</taxon>
        <taxon>Pseudomonadota</taxon>
        <taxon>Gammaproteobacteria</taxon>
        <taxon>Aeromonadales</taxon>
        <taxon>Aeromonadaceae</taxon>
        <taxon>Oceanisphaera</taxon>
    </lineage>
</organism>
<dbReference type="PANTHER" id="PTHR23404">
    <property type="entry name" value="MOLYBDOPTERIN SYNTHASE RELATED"/>
    <property type="match status" value="1"/>
</dbReference>
<evidence type="ECO:0000256" key="6">
    <source>
        <dbReference type="ARBA" id="ARBA00023150"/>
    </source>
</evidence>
<evidence type="ECO:0000256" key="8">
    <source>
        <dbReference type="ARBA" id="ARBA00029745"/>
    </source>
</evidence>
<evidence type="ECO:0000256" key="1">
    <source>
        <dbReference type="ARBA" id="ARBA00005046"/>
    </source>
</evidence>
<dbReference type="CDD" id="cd00756">
    <property type="entry name" value="MoaE"/>
    <property type="match status" value="1"/>
</dbReference>
<evidence type="ECO:0000256" key="2">
    <source>
        <dbReference type="ARBA" id="ARBA00005426"/>
    </source>
</evidence>
<dbReference type="AlphaFoldDB" id="A0A1Y0CX94"/>
<dbReference type="GO" id="GO:0030366">
    <property type="term" value="F:molybdopterin synthase activity"/>
    <property type="evidence" value="ECO:0007669"/>
    <property type="project" value="UniProtKB-EC"/>
</dbReference>
<name>A0A1Y0CX94_9GAMM</name>
<evidence type="ECO:0000256" key="4">
    <source>
        <dbReference type="ARBA" id="ARBA00013858"/>
    </source>
</evidence>
<keyword evidence="5" id="KW-0808">Transferase</keyword>
<dbReference type="InterPro" id="IPR036563">
    <property type="entry name" value="MoaE_sf"/>
</dbReference>
<gene>
    <name evidence="13" type="ORF">CBP12_04600</name>
</gene>
<evidence type="ECO:0000256" key="3">
    <source>
        <dbReference type="ARBA" id="ARBA00011950"/>
    </source>
</evidence>
<dbReference type="UniPathway" id="UPA00344"/>
<evidence type="ECO:0000256" key="5">
    <source>
        <dbReference type="ARBA" id="ARBA00022679"/>
    </source>
</evidence>
<dbReference type="EMBL" id="CP021376">
    <property type="protein sequence ID" value="ART79517.1"/>
    <property type="molecule type" value="Genomic_DNA"/>
</dbReference>
<evidence type="ECO:0000313" key="14">
    <source>
        <dbReference type="Proteomes" id="UP000243793"/>
    </source>
</evidence>
<keyword evidence="6" id="KW-0501">Molybdenum cofactor biosynthesis</keyword>
<comment type="subunit">
    <text evidence="7">Heterotetramer of 2 MoaD subunits and 2 MoaE subunits. Also stable as homodimer. The enzyme changes between these two forms during catalysis.</text>
</comment>
<dbReference type="EC" id="2.8.1.12" evidence="3"/>
<keyword evidence="14" id="KW-1185">Reference proteome</keyword>
<sequence>MIQVQTHDFDMAAEYATLSESHQTGAVVVFVGKVREMNNNTQVQGLTLEHYPHMTEKALLSIVEQANARWPLLGTKVIHRVGELALGEQIVLVGVASQHREAAFAACQFIMDYLKTQAPFWKKEQTSAGSYWLSAKDSDQQAVDKWQQD</sequence>
<evidence type="ECO:0000256" key="7">
    <source>
        <dbReference type="ARBA" id="ARBA00026066"/>
    </source>
</evidence>
<dbReference type="RefSeq" id="WP_086963391.1">
    <property type="nucleotide sequence ID" value="NZ_CP021376.1"/>
</dbReference>
<evidence type="ECO:0000256" key="10">
    <source>
        <dbReference type="ARBA" id="ARBA00030781"/>
    </source>
</evidence>
<comment type="catalytic activity">
    <reaction evidence="12">
        <text>2 [molybdopterin-synthase sulfur-carrier protein]-C-terminal-Gly-aminoethanethioate + cyclic pyranopterin phosphate + H2O = molybdopterin + 2 [molybdopterin-synthase sulfur-carrier protein]-C-terminal Gly-Gly + 2 H(+)</text>
        <dbReference type="Rhea" id="RHEA:26333"/>
        <dbReference type="Rhea" id="RHEA-COMP:12202"/>
        <dbReference type="Rhea" id="RHEA-COMP:19907"/>
        <dbReference type="ChEBI" id="CHEBI:15377"/>
        <dbReference type="ChEBI" id="CHEBI:15378"/>
        <dbReference type="ChEBI" id="CHEBI:58698"/>
        <dbReference type="ChEBI" id="CHEBI:59648"/>
        <dbReference type="ChEBI" id="CHEBI:90778"/>
        <dbReference type="ChEBI" id="CHEBI:232372"/>
        <dbReference type="EC" id="2.8.1.12"/>
    </reaction>
</comment>
<evidence type="ECO:0000256" key="9">
    <source>
        <dbReference type="ARBA" id="ARBA00030407"/>
    </source>
</evidence>
<dbReference type="NCBIfam" id="NF007959">
    <property type="entry name" value="PRK10678.1"/>
    <property type="match status" value="1"/>
</dbReference>
<evidence type="ECO:0000256" key="11">
    <source>
        <dbReference type="ARBA" id="ARBA00032474"/>
    </source>
</evidence>
<comment type="pathway">
    <text evidence="1">Cofactor biosynthesis; molybdopterin biosynthesis.</text>
</comment>
<reference evidence="14" key="1">
    <citation type="submission" date="2017-05" db="EMBL/GenBank/DDBJ databases">
        <authorList>
            <person name="Sung H."/>
        </authorList>
    </citation>
    <scope>NUCLEOTIDE SEQUENCE [LARGE SCALE GENOMIC DNA]</scope>
    <source>
        <strain evidence="14">AMac2203</strain>
    </source>
</reference>
<dbReference type="FunFam" id="3.90.1170.40:FF:000001">
    <property type="entry name" value="Molybdopterin synthase catalytic subunit MoaE"/>
    <property type="match status" value="1"/>
</dbReference>
<proteinExistence type="inferred from homology"/>
<evidence type="ECO:0000256" key="12">
    <source>
        <dbReference type="ARBA" id="ARBA00049878"/>
    </source>
</evidence>
<evidence type="ECO:0000313" key="13">
    <source>
        <dbReference type="EMBL" id="ART79517.1"/>
    </source>
</evidence>
<dbReference type="OrthoDB" id="9803224at2"/>
<dbReference type="InterPro" id="IPR003448">
    <property type="entry name" value="Mopterin_biosynth_MoaE"/>
</dbReference>
<accession>A0A1Y0CX94</accession>